<dbReference type="AlphaFoldDB" id="A0A1J5P980"/>
<protein>
    <submittedName>
        <fullName evidence="1">Uncharacterized protein</fullName>
    </submittedName>
</protein>
<accession>A0A1J5P980</accession>
<gene>
    <name evidence="1" type="ORF">GALL_506040</name>
</gene>
<comment type="caution">
    <text evidence="1">The sequence shown here is derived from an EMBL/GenBank/DDBJ whole genome shotgun (WGS) entry which is preliminary data.</text>
</comment>
<evidence type="ECO:0000313" key="1">
    <source>
        <dbReference type="EMBL" id="OIQ67814.1"/>
    </source>
</evidence>
<organism evidence="1">
    <name type="scientific">mine drainage metagenome</name>
    <dbReference type="NCBI Taxonomy" id="410659"/>
    <lineage>
        <taxon>unclassified sequences</taxon>
        <taxon>metagenomes</taxon>
        <taxon>ecological metagenomes</taxon>
    </lineage>
</organism>
<sequence>MLAATYLAHFHDAGDFLTETHTPRAMDAPRHVSRDQRTQILVFNDAFDFLIARGTAAISYSKIL</sequence>
<reference evidence="1" key="1">
    <citation type="submission" date="2016-10" db="EMBL/GenBank/DDBJ databases">
        <title>Sequence of Gallionella enrichment culture.</title>
        <authorList>
            <person name="Poehlein A."/>
            <person name="Muehling M."/>
            <person name="Daniel R."/>
        </authorList>
    </citation>
    <scope>NUCLEOTIDE SEQUENCE</scope>
</reference>
<dbReference type="EMBL" id="MLJW01005687">
    <property type="protein sequence ID" value="OIQ67814.1"/>
    <property type="molecule type" value="Genomic_DNA"/>
</dbReference>
<name>A0A1J5P980_9ZZZZ</name>
<proteinExistence type="predicted"/>